<gene>
    <name evidence="1" type="ORF">C2E16_18730</name>
</gene>
<protein>
    <recommendedName>
        <fullName evidence="3">Transposase</fullName>
    </recommendedName>
</protein>
<dbReference type="EMBL" id="CP026378">
    <property type="protein sequence ID" value="AUY26728.1"/>
    <property type="molecule type" value="Genomic_DNA"/>
</dbReference>
<proteinExistence type="predicted"/>
<name>A0ABM6S553_9GAMM</name>
<dbReference type="Proteomes" id="UP000237673">
    <property type="component" value="Chromosome"/>
</dbReference>
<evidence type="ECO:0000313" key="1">
    <source>
        <dbReference type="EMBL" id="AUY26728.1"/>
    </source>
</evidence>
<organism evidence="1 2">
    <name type="scientific">Mixta calida</name>
    <dbReference type="NCBI Taxonomy" id="665913"/>
    <lineage>
        <taxon>Bacteria</taxon>
        <taxon>Pseudomonadati</taxon>
        <taxon>Pseudomonadota</taxon>
        <taxon>Gammaproteobacteria</taxon>
        <taxon>Enterobacterales</taxon>
        <taxon>Erwiniaceae</taxon>
        <taxon>Mixta</taxon>
    </lineage>
</organism>
<evidence type="ECO:0008006" key="3">
    <source>
        <dbReference type="Google" id="ProtNLM"/>
    </source>
</evidence>
<keyword evidence="2" id="KW-1185">Reference proteome</keyword>
<accession>A0ABM6S553</accession>
<evidence type="ECO:0000313" key="2">
    <source>
        <dbReference type="Proteomes" id="UP000237673"/>
    </source>
</evidence>
<sequence length="59" mass="6564">MLCLLRLNSPFFSNMGEAAFFAERRASWPLKNDSSVYATVGDWIKEGFILFSGSGRTAV</sequence>
<reference evidence="1 2" key="1">
    <citation type="submission" date="2018-01" db="EMBL/GenBank/DDBJ databases">
        <title>Complete and assembled Genome of Pantoea calida DSM22759T.</title>
        <authorList>
            <person name="Stevens M.J.A."/>
            <person name="Zurfluh K."/>
            <person name="Stephan R."/>
        </authorList>
    </citation>
    <scope>NUCLEOTIDE SEQUENCE [LARGE SCALE GENOMIC DNA]</scope>
    <source>
        <strain evidence="1 2">DSM 22759</strain>
    </source>
</reference>